<name>A0A5A7Q8F7_STRAF</name>
<gene>
    <name evidence="2" type="ORF">STAS_17357</name>
</gene>
<evidence type="ECO:0000313" key="3">
    <source>
        <dbReference type="Proteomes" id="UP000325081"/>
    </source>
</evidence>
<feature type="region of interest" description="Disordered" evidence="1">
    <location>
        <begin position="93"/>
        <end position="129"/>
    </location>
</feature>
<dbReference type="PANTHER" id="PTHR48050">
    <property type="entry name" value="STEROL 3-BETA-GLUCOSYLTRANSFERASE"/>
    <property type="match status" value="1"/>
</dbReference>
<organism evidence="2 3">
    <name type="scientific">Striga asiatica</name>
    <name type="common">Asiatic witchweed</name>
    <name type="synonym">Buchnera asiatica</name>
    <dbReference type="NCBI Taxonomy" id="4170"/>
    <lineage>
        <taxon>Eukaryota</taxon>
        <taxon>Viridiplantae</taxon>
        <taxon>Streptophyta</taxon>
        <taxon>Embryophyta</taxon>
        <taxon>Tracheophyta</taxon>
        <taxon>Spermatophyta</taxon>
        <taxon>Magnoliopsida</taxon>
        <taxon>eudicotyledons</taxon>
        <taxon>Gunneridae</taxon>
        <taxon>Pentapetalae</taxon>
        <taxon>asterids</taxon>
        <taxon>lamiids</taxon>
        <taxon>Lamiales</taxon>
        <taxon>Orobanchaceae</taxon>
        <taxon>Buchnereae</taxon>
        <taxon>Striga</taxon>
    </lineage>
</organism>
<protein>
    <submittedName>
        <fullName evidence="2">UDP-glycosyltransferase</fullName>
    </submittedName>
</protein>
<feature type="compositionally biased region" description="Polar residues" evidence="1">
    <location>
        <begin position="284"/>
        <end position="301"/>
    </location>
</feature>
<proteinExistence type="predicted"/>
<keyword evidence="3" id="KW-1185">Reference proteome</keyword>
<keyword evidence="2" id="KW-0808">Transferase</keyword>
<dbReference type="Proteomes" id="UP000325081">
    <property type="component" value="Unassembled WGS sequence"/>
</dbReference>
<dbReference type="OrthoDB" id="5835829at2759"/>
<evidence type="ECO:0000313" key="2">
    <source>
        <dbReference type="EMBL" id="GER40677.1"/>
    </source>
</evidence>
<feature type="compositionally biased region" description="Gly residues" evidence="1">
    <location>
        <begin position="95"/>
        <end position="109"/>
    </location>
</feature>
<dbReference type="GO" id="GO:0016740">
    <property type="term" value="F:transferase activity"/>
    <property type="evidence" value="ECO:0007669"/>
    <property type="project" value="UniProtKB-KW"/>
</dbReference>
<reference evidence="3" key="1">
    <citation type="journal article" date="2019" name="Curr. Biol.">
        <title>Genome Sequence of Striga asiatica Provides Insight into the Evolution of Plant Parasitism.</title>
        <authorList>
            <person name="Yoshida S."/>
            <person name="Kim S."/>
            <person name="Wafula E.K."/>
            <person name="Tanskanen J."/>
            <person name="Kim Y.M."/>
            <person name="Honaas L."/>
            <person name="Yang Z."/>
            <person name="Spallek T."/>
            <person name="Conn C.E."/>
            <person name="Ichihashi Y."/>
            <person name="Cheong K."/>
            <person name="Cui S."/>
            <person name="Der J.P."/>
            <person name="Gundlach H."/>
            <person name="Jiao Y."/>
            <person name="Hori C."/>
            <person name="Ishida J.K."/>
            <person name="Kasahara H."/>
            <person name="Kiba T."/>
            <person name="Kim M.S."/>
            <person name="Koo N."/>
            <person name="Laohavisit A."/>
            <person name="Lee Y.H."/>
            <person name="Lumba S."/>
            <person name="McCourt P."/>
            <person name="Mortimer J.C."/>
            <person name="Mutuku J.M."/>
            <person name="Nomura T."/>
            <person name="Sasaki-Sekimoto Y."/>
            <person name="Seto Y."/>
            <person name="Wang Y."/>
            <person name="Wakatake T."/>
            <person name="Sakakibara H."/>
            <person name="Demura T."/>
            <person name="Yamaguchi S."/>
            <person name="Yoneyama K."/>
            <person name="Manabe R.I."/>
            <person name="Nelson D.C."/>
            <person name="Schulman A.H."/>
            <person name="Timko M.P."/>
            <person name="dePamphilis C.W."/>
            <person name="Choi D."/>
            <person name="Shirasu K."/>
        </authorList>
    </citation>
    <scope>NUCLEOTIDE SEQUENCE [LARGE SCALE GENOMIC DNA]</scope>
    <source>
        <strain evidence="3">cv. UVA1</strain>
    </source>
</reference>
<dbReference type="EMBL" id="BKCP01005960">
    <property type="protein sequence ID" value="GER40677.1"/>
    <property type="molecule type" value="Genomic_DNA"/>
</dbReference>
<feature type="region of interest" description="Disordered" evidence="1">
    <location>
        <begin position="283"/>
        <end position="320"/>
    </location>
</feature>
<dbReference type="Gene3D" id="3.40.50.2000">
    <property type="entry name" value="Glycogen Phosphorylase B"/>
    <property type="match status" value="1"/>
</dbReference>
<comment type="caution">
    <text evidence="2">The sequence shown here is derived from an EMBL/GenBank/DDBJ whole genome shotgun (WGS) entry which is preliminary data.</text>
</comment>
<dbReference type="SUPFAM" id="SSF53756">
    <property type="entry name" value="UDP-Glycosyltransferase/glycogen phosphorylase"/>
    <property type="match status" value="1"/>
</dbReference>
<sequence length="320" mass="34809">MGALSPALVSMNLVVSEVSSYLGRPTKVNRLLACVCPESFQRSSRLSQIDYRFEQLDVRFTDWFADLSTVIEDLRLTLNNVVWDLQMNRAAGDQGVRGGVHRGSGGRVPGGAPRRPSPQPPPGDVDGEETILEVDPFGEWLPPPIETKLVESAIFEKDDGLLYDGPPIFDEEPPRPEDFIVECNSPYSNTNKDFDQPFGGESVHARGVGPAPIPVKIFSLHKLVDAIICMLHPEVKQSAIELAKAMEDDHGVILTQVRVLCCVGQLEWTLGYIQPSCLIGENDGSPTTDSTPHTGHGSASASRAKPSESGENGFLSCWTS</sequence>
<dbReference type="PANTHER" id="PTHR48050:SF13">
    <property type="entry name" value="STEROL 3-BETA-GLUCOSYLTRANSFERASE UGT80A2"/>
    <property type="match status" value="1"/>
</dbReference>
<dbReference type="AlphaFoldDB" id="A0A5A7Q8F7"/>
<evidence type="ECO:0000256" key="1">
    <source>
        <dbReference type="SAM" id="MobiDB-lite"/>
    </source>
</evidence>
<dbReference type="InterPro" id="IPR050426">
    <property type="entry name" value="Glycosyltransferase_28"/>
</dbReference>
<accession>A0A5A7Q8F7</accession>